<reference evidence="2" key="1">
    <citation type="submission" date="2014-09" db="EMBL/GenBank/DDBJ databases">
        <authorList>
            <person name="Magalhaes I.L.F."/>
            <person name="Oliveira U."/>
            <person name="Santos F.R."/>
            <person name="Vidigal T.H.D.A."/>
            <person name="Brescovit A.D."/>
            <person name="Santos A.J."/>
        </authorList>
    </citation>
    <scope>NUCLEOTIDE SEQUENCE</scope>
    <source>
        <tissue evidence="2">Shoot tissue taken approximately 20 cm above the soil surface</tissue>
    </source>
</reference>
<evidence type="ECO:0000313" key="2">
    <source>
        <dbReference type="EMBL" id="JAE38666.1"/>
    </source>
</evidence>
<name>A0A0A9HUY1_ARUDO</name>
<feature type="chain" id="PRO_5002048378" evidence="1">
    <location>
        <begin position="25"/>
        <end position="70"/>
    </location>
</feature>
<dbReference type="EMBL" id="GBRH01159230">
    <property type="protein sequence ID" value="JAE38666.1"/>
    <property type="molecule type" value="Transcribed_RNA"/>
</dbReference>
<organism evidence="2">
    <name type="scientific">Arundo donax</name>
    <name type="common">Giant reed</name>
    <name type="synonym">Donax arundinaceus</name>
    <dbReference type="NCBI Taxonomy" id="35708"/>
    <lineage>
        <taxon>Eukaryota</taxon>
        <taxon>Viridiplantae</taxon>
        <taxon>Streptophyta</taxon>
        <taxon>Embryophyta</taxon>
        <taxon>Tracheophyta</taxon>
        <taxon>Spermatophyta</taxon>
        <taxon>Magnoliopsida</taxon>
        <taxon>Liliopsida</taxon>
        <taxon>Poales</taxon>
        <taxon>Poaceae</taxon>
        <taxon>PACMAD clade</taxon>
        <taxon>Arundinoideae</taxon>
        <taxon>Arundineae</taxon>
        <taxon>Arundo</taxon>
    </lineage>
</organism>
<reference evidence="2" key="2">
    <citation type="journal article" date="2015" name="Data Brief">
        <title>Shoot transcriptome of the giant reed, Arundo donax.</title>
        <authorList>
            <person name="Barrero R.A."/>
            <person name="Guerrero F.D."/>
            <person name="Moolhuijzen P."/>
            <person name="Goolsby J.A."/>
            <person name="Tidwell J."/>
            <person name="Bellgard S.E."/>
            <person name="Bellgard M.I."/>
        </authorList>
    </citation>
    <scope>NUCLEOTIDE SEQUENCE</scope>
    <source>
        <tissue evidence="2">Shoot tissue taken approximately 20 cm above the soil surface</tissue>
    </source>
</reference>
<sequence>MKVSIPQVQLSTLWMGHLLLALSGQRTRNPTRPQLEPIKEHAVLTSQKEETWSKSLSTQISSWTIMLRLP</sequence>
<feature type="signal peptide" evidence="1">
    <location>
        <begin position="1"/>
        <end position="24"/>
    </location>
</feature>
<keyword evidence="1" id="KW-0732">Signal</keyword>
<evidence type="ECO:0000256" key="1">
    <source>
        <dbReference type="SAM" id="SignalP"/>
    </source>
</evidence>
<accession>A0A0A9HUY1</accession>
<dbReference type="AlphaFoldDB" id="A0A0A9HUY1"/>
<proteinExistence type="predicted"/>
<protein>
    <submittedName>
        <fullName evidence="2">Uncharacterized protein</fullName>
    </submittedName>
</protein>